<evidence type="ECO:0000313" key="3">
    <source>
        <dbReference type="EMBL" id="PWK53278.1"/>
    </source>
</evidence>
<dbReference type="PANTHER" id="PTHR33473">
    <property type="entry name" value="ATP-DEPENDENT CLP PROTEASE ADAPTER PROTEIN CLPS1, CHLOROPLASTIC"/>
    <property type="match status" value="1"/>
</dbReference>
<keyword evidence="3" id="KW-0378">Hydrolase</keyword>
<dbReference type="RefSeq" id="WP_109762411.1">
    <property type="nucleotide sequence ID" value="NZ_QGGU01000003.1"/>
</dbReference>
<dbReference type="NCBIfam" id="NF000672">
    <property type="entry name" value="PRK00033.1-5"/>
    <property type="match status" value="1"/>
</dbReference>
<dbReference type="AlphaFoldDB" id="A0A316FXF6"/>
<dbReference type="NCBIfam" id="NF000670">
    <property type="entry name" value="PRK00033.1-3"/>
    <property type="match status" value="1"/>
</dbReference>
<gene>
    <name evidence="1" type="primary">clpS</name>
    <name evidence="3" type="ORF">C8D97_103105</name>
</gene>
<reference evidence="3 4" key="1">
    <citation type="submission" date="2018-05" db="EMBL/GenBank/DDBJ databases">
        <title>Genomic Encyclopedia of Type Strains, Phase IV (KMG-IV): sequencing the most valuable type-strain genomes for metagenomic binning, comparative biology and taxonomic classification.</title>
        <authorList>
            <person name="Goeker M."/>
        </authorList>
    </citation>
    <scope>NUCLEOTIDE SEQUENCE [LARGE SCALE GENOMIC DNA]</scope>
    <source>
        <strain evidence="3 4">DSM 25350</strain>
    </source>
</reference>
<sequence length="108" mass="12434">MSHQDQNDWEIDHGIAVEESEPEVKPPPMYKVVLLNDDYSPMDFVVEVIMKFFGKQREQATKIMLQVHYDGKGVCGVYRSEIAETKVVQVNEYSKANNHPLMCVMEEA</sequence>
<dbReference type="InterPro" id="IPR014719">
    <property type="entry name" value="Ribosomal_bL12_C/ClpS-like"/>
</dbReference>
<proteinExistence type="inferred from homology"/>
<dbReference type="PANTHER" id="PTHR33473:SF19">
    <property type="entry name" value="ATP-DEPENDENT CLP PROTEASE ADAPTER PROTEIN CLPS"/>
    <property type="match status" value="1"/>
</dbReference>
<dbReference type="GO" id="GO:0008233">
    <property type="term" value="F:peptidase activity"/>
    <property type="evidence" value="ECO:0007669"/>
    <property type="project" value="UniProtKB-KW"/>
</dbReference>
<comment type="function">
    <text evidence="1">Involved in the modulation of the specificity of the ClpAP-mediated ATP-dependent protein degradation.</text>
</comment>
<evidence type="ECO:0000259" key="2">
    <source>
        <dbReference type="Pfam" id="PF02617"/>
    </source>
</evidence>
<comment type="similarity">
    <text evidence="1">Belongs to the ClpS family.</text>
</comment>
<dbReference type="InterPro" id="IPR022935">
    <property type="entry name" value="ClpS"/>
</dbReference>
<dbReference type="InterPro" id="IPR003769">
    <property type="entry name" value="ClpS_core"/>
</dbReference>
<comment type="subunit">
    <text evidence="1">Binds to the N-terminal domain of the chaperone ClpA.</text>
</comment>
<dbReference type="Proteomes" id="UP000245790">
    <property type="component" value="Unassembled WGS sequence"/>
</dbReference>
<feature type="domain" description="Adaptor protein ClpS core" evidence="2">
    <location>
        <begin position="25"/>
        <end position="103"/>
    </location>
</feature>
<keyword evidence="4" id="KW-1185">Reference proteome</keyword>
<name>A0A316FXF6_9GAMM</name>
<dbReference type="OrthoDB" id="9796121at2"/>
<dbReference type="Pfam" id="PF02617">
    <property type="entry name" value="ClpS"/>
    <property type="match status" value="1"/>
</dbReference>
<evidence type="ECO:0000256" key="1">
    <source>
        <dbReference type="HAMAP-Rule" id="MF_00302"/>
    </source>
</evidence>
<dbReference type="FunFam" id="3.30.1390.10:FF:000002">
    <property type="entry name" value="ATP-dependent Clp protease adapter protein ClpS"/>
    <property type="match status" value="1"/>
</dbReference>
<dbReference type="GO" id="GO:0030163">
    <property type="term" value="P:protein catabolic process"/>
    <property type="evidence" value="ECO:0007669"/>
    <property type="project" value="InterPro"/>
</dbReference>
<keyword evidence="3" id="KW-0645">Protease</keyword>
<comment type="caution">
    <text evidence="3">The sequence shown here is derived from an EMBL/GenBank/DDBJ whole genome shotgun (WGS) entry which is preliminary data.</text>
</comment>
<evidence type="ECO:0000313" key="4">
    <source>
        <dbReference type="Proteomes" id="UP000245790"/>
    </source>
</evidence>
<dbReference type="SUPFAM" id="SSF54736">
    <property type="entry name" value="ClpS-like"/>
    <property type="match status" value="1"/>
</dbReference>
<dbReference type="Gene3D" id="3.30.1390.10">
    <property type="match status" value="1"/>
</dbReference>
<protein>
    <recommendedName>
        <fullName evidence="1">ATP-dependent Clp protease adapter protein ClpS</fullName>
    </recommendedName>
</protein>
<dbReference type="EMBL" id="QGGU01000003">
    <property type="protein sequence ID" value="PWK53278.1"/>
    <property type="molecule type" value="Genomic_DNA"/>
</dbReference>
<organism evidence="3 4">
    <name type="scientific">Pleionea mediterranea</name>
    <dbReference type="NCBI Taxonomy" id="523701"/>
    <lineage>
        <taxon>Bacteria</taxon>
        <taxon>Pseudomonadati</taxon>
        <taxon>Pseudomonadota</taxon>
        <taxon>Gammaproteobacteria</taxon>
        <taxon>Oceanospirillales</taxon>
        <taxon>Pleioneaceae</taxon>
        <taxon>Pleionea</taxon>
    </lineage>
</organism>
<dbReference type="GO" id="GO:0006508">
    <property type="term" value="P:proteolysis"/>
    <property type="evidence" value="ECO:0007669"/>
    <property type="project" value="UniProtKB-UniRule"/>
</dbReference>
<accession>A0A316FXF6</accession>
<dbReference type="HAMAP" id="MF_00302">
    <property type="entry name" value="ClpS"/>
    <property type="match status" value="1"/>
</dbReference>